<sequence>MSNSYALHCTEGDLTRVATILPGRRYTAEGPLLYHARAALRGLGWTVRVVEWTAPPSLDTARESATRVLDGPDAPDDATTHLVVAKSLGTVAMPLAAKLQLPGVWLTPLLTVADAPEIRGAATGLAEDHLMIGGGADPTWDHDFVAGLGTDYVEVADANHALEVPDDWRRNLETVEDLTAEIEYFAASFDAR</sequence>
<organism evidence="1 2">
    <name type="scientific">Myceligenerans crystallogenes</name>
    <dbReference type="NCBI Taxonomy" id="316335"/>
    <lineage>
        <taxon>Bacteria</taxon>
        <taxon>Bacillati</taxon>
        <taxon>Actinomycetota</taxon>
        <taxon>Actinomycetes</taxon>
        <taxon>Micrococcales</taxon>
        <taxon>Promicromonosporaceae</taxon>
        <taxon>Myceligenerans</taxon>
    </lineage>
</organism>
<dbReference type="Proteomes" id="UP001501094">
    <property type="component" value="Unassembled WGS sequence"/>
</dbReference>
<protein>
    <recommendedName>
        <fullName evidence="3">Alpha/beta hydrolase</fullName>
    </recommendedName>
</protein>
<dbReference type="RefSeq" id="WP_344101899.1">
    <property type="nucleotide sequence ID" value="NZ_BAAANL010000003.1"/>
</dbReference>
<proteinExistence type="predicted"/>
<evidence type="ECO:0000313" key="2">
    <source>
        <dbReference type="Proteomes" id="UP001501094"/>
    </source>
</evidence>
<name>A0ABN2NCH1_9MICO</name>
<evidence type="ECO:0000313" key="1">
    <source>
        <dbReference type="EMBL" id="GAA1861254.1"/>
    </source>
</evidence>
<evidence type="ECO:0008006" key="3">
    <source>
        <dbReference type="Google" id="ProtNLM"/>
    </source>
</evidence>
<keyword evidence="2" id="KW-1185">Reference proteome</keyword>
<gene>
    <name evidence="1" type="ORF">GCM10009751_18650</name>
</gene>
<accession>A0ABN2NCH1</accession>
<comment type="caution">
    <text evidence="1">The sequence shown here is derived from an EMBL/GenBank/DDBJ whole genome shotgun (WGS) entry which is preliminary data.</text>
</comment>
<reference evidence="1 2" key="1">
    <citation type="journal article" date="2019" name="Int. J. Syst. Evol. Microbiol.">
        <title>The Global Catalogue of Microorganisms (GCM) 10K type strain sequencing project: providing services to taxonomists for standard genome sequencing and annotation.</title>
        <authorList>
            <consortium name="The Broad Institute Genomics Platform"/>
            <consortium name="The Broad Institute Genome Sequencing Center for Infectious Disease"/>
            <person name="Wu L."/>
            <person name="Ma J."/>
        </authorList>
    </citation>
    <scope>NUCLEOTIDE SEQUENCE [LARGE SCALE GENOMIC DNA]</scope>
    <source>
        <strain evidence="1 2">JCM 14326</strain>
    </source>
</reference>
<dbReference type="EMBL" id="BAAANL010000003">
    <property type="protein sequence ID" value="GAA1861254.1"/>
    <property type="molecule type" value="Genomic_DNA"/>
</dbReference>